<dbReference type="SUPFAM" id="SSF52151">
    <property type="entry name" value="FabD/lysophospholipase-like"/>
    <property type="match status" value="1"/>
</dbReference>
<keyword evidence="1 4" id="KW-0378">Hydrolase</keyword>
<feature type="active site" description="Proton acceptor" evidence="4">
    <location>
        <position position="814"/>
    </location>
</feature>
<feature type="transmembrane region" description="Helical" evidence="6">
    <location>
        <begin position="74"/>
        <end position="94"/>
    </location>
</feature>
<keyword evidence="3 4" id="KW-0443">Lipid metabolism</keyword>
<feature type="region of interest" description="Disordered" evidence="5">
    <location>
        <begin position="975"/>
        <end position="1037"/>
    </location>
</feature>
<reference evidence="8" key="1">
    <citation type="submission" date="2014-11" db="EMBL/GenBank/DDBJ databases">
        <authorList>
            <person name="Otto D Thomas"/>
            <person name="Naeem Raeece"/>
        </authorList>
    </citation>
    <scope>NUCLEOTIDE SEQUENCE</scope>
</reference>
<dbReference type="GO" id="GO:0016042">
    <property type="term" value="P:lipid catabolic process"/>
    <property type="evidence" value="ECO:0007669"/>
    <property type="project" value="UniProtKB-UniRule"/>
</dbReference>
<keyword evidence="6" id="KW-0812">Transmembrane</keyword>
<evidence type="ECO:0000256" key="5">
    <source>
        <dbReference type="SAM" id="MobiDB-lite"/>
    </source>
</evidence>
<keyword evidence="6" id="KW-0472">Membrane</keyword>
<feature type="short sequence motif" description="GXSXG" evidence="4">
    <location>
        <begin position="665"/>
        <end position="669"/>
    </location>
</feature>
<accession>A0A0G4GA01</accession>
<feature type="compositionally biased region" description="Low complexity" evidence="5">
    <location>
        <begin position="236"/>
        <end position="246"/>
    </location>
</feature>
<organism evidence="8">
    <name type="scientific">Chromera velia CCMP2878</name>
    <dbReference type="NCBI Taxonomy" id="1169474"/>
    <lineage>
        <taxon>Eukaryota</taxon>
        <taxon>Sar</taxon>
        <taxon>Alveolata</taxon>
        <taxon>Colpodellida</taxon>
        <taxon>Chromeraceae</taxon>
        <taxon>Chromera</taxon>
    </lineage>
</organism>
<feature type="compositionally biased region" description="Acidic residues" evidence="5">
    <location>
        <begin position="589"/>
        <end position="602"/>
    </location>
</feature>
<dbReference type="InterPro" id="IPR016035">
    <property type="entry name" value="Acyl_Trfase/lysoPLipase"/>
</dbReference>
<keyword evidence="6" id="KW-1133">Transmembrane helix</keyword>
<comment type="caution">
    <text evidence="4">Lacks conserved residue(s) required for the propagation of feature annotation.</text>
</comment>
<protein>
    <recommendedName>
        <fullName evidence="7">PNPLA domain-containing protein</fullName>
    </recommendedName>
</protein>
<evidence type="ECO:0000256" key="2">
    <source>
        <dbReference type="ARBA" id="ARBA00022963"/>
    </source>
</evidence>
<dbReference type="InterPro" id="IPR002641">
    <property type="entry name" value="PNPLA_dom"/>
</dbReference>
<feature type="compositionally biased region" description="Polar residues" evidence="5">
    <location>
        <begin position="218"/>
        <end position="235"/>
    </location>
</feature>
<dbReference type="InterPro" id="IPR021771">
    <property type="entry name" value="Triacylglycerol_lipase_N"/>
</dbReference>
<evidence type="ECO:0000256" key="3">
    <source>
        <dbReference type="ARBA" id="ARBA00023098"/>
    </source>
</evidence>
<sequence length="1037" mass="111783">MEGLISILQNKWFLIIFNIIFSSSFLAFLIVLMIVNKPFRHATILWFTWLLYLSTTMLFAFLRMGNAAYQAMRICFDLFLFLGLGVMNKTISAFQCNVRRNPKEVLLQQLDDSSCYEEWVEVSEQLDSLLGFTDWRKDPESEDYQHEAVVGHMKRLREARAAGDLGTLRHLLRLSCDSNFCNLSNSELFGHARVGTKFVISEYMDEVVAALVSACTTPLPNSPQQQLQGPQTSSVGQQGQHQGAQQKLTVPGGSPGTGQALEGGMSALLGQRDSIAPASDLLPALRAAVGVAGGEGNTERPPSLSGAAAANEGSPFHQLDASHQTTPINLETQKVLPNDVAKGGPTPISIAVAPAGGDGKGGAQVLGVIASSDASHWEREWTQLQPHSPLPPSHHASSVHGALPLGGTSMMLSVPAGRGVDLDSLSGGGGERGPSDDILLNEKAVQTDALLAIFLAPALNGTGRASVSGPGMPSAVGSHAGAHTNPILCHHCGCSALPLPSQSAVPGVAGRTSPPHPPLTLTSVPDEEIPPALPHSLMDSGTGRDDKGEGGEKEKVKANKGSKTPKQTHRGTSEDGKTGESGEEKETIQEEEGAPSPEDDDASLMAALPNTLDELTERIRWLAGLRVAMGRTALCLSGGGALAMYHLGVVKTLMEAGVMPRVISGCSGGSIVAGMLAWQDDAMFLKETAVPDISMRLGKRWFPPLTTQIRNFMDTGRLIDSAVFQETCKAYFKDYTFAEAFAKTGRIVSIVVSPASRRGEPLVLNHVTAPDVLIWSSVAASCALPGLMRPVELYAKDIHGNAVGYFPTGTFWMDGSIKKDIPVAELQALFNVKQFIVSQVNPHHAPFVPTHGAEGRISRAVENWLTMDIKNRYAMLAKFGMVPKIFGQEISSFWLVQEFEGHVTVTPRACMMDWYRVINHPTEEDMQFFIFQGQVRTWPFLERIKHMVKVEVHLRRLRVLLQRKLDSILVSTSLSPVPSSLAKPPQILAASPQHHHHQGKGGEGRSPPSEEGVRERNGLAGKDKENKKASGGSNKEN</sequence>
<feature type="domain" description="PNPLA" evidence="7">
    <location>
        <begin position="634"/>
        <end position="827"/>
    </location>
</feature>
<dbReference type="PANTHER" id="PTHR14226">
    <property type="entry name" value="NEUROPATHY TARGET ESTERASE/SWISS CHEESE D.MELANOGASTER"/>
    <property type="match status" value="1"/>
</dbReference>
<evidence type="ECO:0000313" key="8">
    <source>
        <dbReference type="EMBL" id="CEM25801.1"/>
    </source>
</evidence>
<dbReference type="Gene3D" id="3.40.1090.10">
    <property type="entry name" value="Cytosolic phospholipase A2 catalytic domain"/>
    <property type="match status" value="2"/>
</dbReference>
<evidence type="ECO:0000259" key="7">
    <source>
        <dbReference type="PROSITE" id="PS51635"/>
    </source>
</evidence>
<feature type="transmembrane region" description="Helical" evidence="6">
    <location>
        <begin position="12"/>
        <end position="35"/>
    </location>
</feature>
<dbReference type="EMBL" id="CDMZ01001017">
    <property type="protein sequence ID" value="CEM25801.1"/>
    <property type="molecule type" value="Genomic_DNA"/>
</dbReference>
<dbReference type="PROSITE" id="PS51635">
    <property type="entry name" value="PNPLA"/>
    <property type="match status" value="1"/>
</dbReference>
<dbReference type="GO" id="GO:0004806">
    <property type="term" value="F:triacylglycerol lipase activity"/>
    <property type="evidence" value="ECO:0007669"/>
    <property type="project" value="InterPro"/>
</dbReference>
<dbReference type="VEuPathDB" id="CryptoDB:Cvel_20930"/>
<dbReference type="Pfam" id="PF01734">
    <property type="entry name" value="Patatin"/>
    <property type="match status" value="1"/>
</dbReference>
<gene>
    <name evidence="8" type="ORF">Cvel_20930</name>
</gene>
<dbReference type="AlphaFoldDB" id="A0A0G4GA01"/>
<feature type="transmembrane region" description="Helical" evidence="6">
    <location>
        <begin position="41"/>
        <end position="62"/>
    </location>
</feature>
<evidence type="ECO:0000256" key="1">
    <source>
        <dbReference type="ARBA" id="ARBA00022801"/>
    </source>
</evidence>
<evidence type="ECO:0000256" key="6">
    <source>
        <dbReference type="SAM" id="Phobius"/>
    </source>
</evidence>
<feature type="active site" description="Nucleophile" evidence="4">
    <location>
        <position position="667"/>
    </location>
</feature>
<feature type="compositionally biased region" description="Basic and acidic residues" evidence="5">
    <location>
        <begin position="571"/>
        <end position="588"/>
    </location>
</feature>
<dbReference type="InterPro" id="IPR050301">
    <property type="entry name" value="NTE"/>
</dbReference>
<feature type="compositionally biased region" description="Basic and acidic residues" evidence="5">
    <location>
        <begin position="542"/>
        <end position="557"/>
    </location>
</feature>
<proteinExistence type="predicted"/>
<dbReference type="PANTHER" id="PTHR14226:SF10">
    <property type="entry name" value="TRIACYLGLYCEROL LIPASE 4-RELATED"/>
    <property type="match status" value="1"/>
</dbReference>
<keyword evidence="2 4" id="KW-0442">Lipid degradation</keyword>
<name>A0A0G4GA01_9ALVE</name>
<feature type="region of interest" description="Disordered" evidence="5">
    <location>
        <begin position="218"/>
        <end position="263"/>
    </location>
</feature>
<evidence type="ECO:0000256" key="4">
    <source>
        <dbReference type="PROSITE-ProRule" id="PRU01161"/>
    </source>
</evidence>
<feature type="region of interest" description="Disordered" evidence="5">
    <location>
        <begin position="292"/>
        <end position="320"/>
    </location>
</feature>
<dbReference type="Pfam" id="PF11815">
    <property type="entry name" value="DUF3336"/>
    <property type="match status" value="1"/>
</dbReference>
<feature type="compositionally biased region" description="Basic and acidic residues" evidence="5">
    <location>
        <begin position="1011"/>
        <end position="1028"/>
    </location>
</feature>
<feature type="region of interest" description="Disordered" evidence="5">
    <location>
        <begin position="502"/>
        <end position="603"/>
    </location>
</feature>